<comment type="caution">
    <text evidence="1">The sequence shown here is derived from an EMBL/GenBank/DDBJ whole genome shotgun (WGS) entry which is preliminary data.</text>
</comment>
<sequence length="117" mass="13473">RVDDSIRKLCLTYGTKLIEPSIMTPGIMDYFARDLYQKTSEKDATFKAELEELVEKIGKLKGESDYCFSDIIGYKDESIAIELPLLRGANPNETLRRIKECYNLFEGAIRKWKAQRG</sequence>
<feature type="non-terminal residue" evidence="1">
    <location>
        <position position="1"/>
    </location>
</feature>
<accession>X1PPS1</accession>
<reference evidence="1" key="1">
    <citation type="journal article" date="2014" name="Front. Microbiol.">
        <title>High frequency of phylogenetically diverse reductive dehalogenase-homologous genes in deep subseafloor sedimentary metagenomes.</title>
        <authorList>
            <person name="Kawai M."/>
            <person name="Futagami T."/>
            <person name="Toyoda A."/>
            <person name="Takaki Y."/>
            <person name="Nishi S."/>
            <person name="Hori S."/>
            <person name="Arai W."/>
            <person name="Tsubouchi T."/>
            <person name="Morono Y."/>
            <person name="Uchiyama I."/>
            <person name="Ito T."/>
            <person name="Fujiyama A."/>
            <person name="Inagaki F."/>
            <person name="Takami H."/>
        </authorList>
    </citation>
    <scope>NUCLEOTIDE SEQUENCE</scope>
    <source>
        <strain evidence="1">Expedition CK06-06</strain>
    </source>
</reference>
<dbReference type="AlphaFoldDB" id="X1PPS1"/>
<protein>
    <submittedName>
        <fullName evidence="1">Uncharacterized protein</fullName>
    </submittedName>
</protein>
<proteinExistence type="predicted"/>
<organism evidence="1">
    <name type="scientific">marine sediment metagenome</name>
    <dbReference type="NCBI Taxonomy" id="412755"/>
    <lineage>
        <taxon>unclassified sequences</taxon>
        <taxon>metagenomes</taxon>
        <taxon>ecological metagenomes</taxon>
    </lineage>
</organism>
<gene>
    <name evidence="1" type="ORF">S06H3_53663</name>
</gene>
<name>X1PPS1_9ZZZZ</name>
<dbReference type="EMBL" id="BARV01034233">
    <property type="protein sequence ID" value="GAI57853.1"/>
    <property type="molecule type" value="Genomic_DNA"/>
</dbReference>
<evidence type="ECO:0000313" key="1">
    <source>
        <dbReference type="EMBL" id="GAI57853.1"/>
    </source>
</evidence>